<dbReference type="InterPro" id="IPR016039">
    <property type="entry name" value="Thiolase-like"/>
</dbReference>
<evidence type="ECO:0000256" key="1">
    <source>
        <dbReference type="ARBA" id="ARBA00010982"/>
    </source>
</evidence>
<proteinExistence type="inferred from homology"/>
<evidence type="ECO:0000313" key="12">
    <source>
        <dbReference type="EMBL" id="GAA3959953.1"/>
    </source>
</evidence>
<dbReference type="PIRSF" id="PIRSF000429">
    <property type="entry name" value="Ac-CoA_Ac_transf"/>
    <property type="match status" value="1"/>
</dbReference>
<sequence>MQTKEVVIISAVRTPIGSFGGALASLSAIELGAIALKGALDKAGVAASEVEQVIMGNVISANLGQAPARQAAKKAGLPDTVECTTVNKVCASGSKAIMFASQAIMLGQADVILAGGMESMSNVPYYLDKARFGAKYGHGAMIDGLMKDGLWDPYNDYAMGNAAENTAKEMGITREQQDAFAIESYTRSAAAAKAGKKKDEIVPVTIESRGKTTVIEDDEEYLKVDFSKVPGLKPAFIKDGGTVTAANASTLNDGAAAVLLMSREKADALGLTPIGRILGFADAEQAPEWFTTSPSLAIPKALKNAGKTAADVDFYEINEAFSVVSLANNQLLNLEGSKVNVYGGAVSLGHPLGASGARIVTTLMNVLKNEGGKIGVTGICNGGGGASAIVVESLL</sequence>
<accession>A0ABP7P7L8</accession>
<dbReference type="EC" id="2.3.1.9" evidence="3"/>
<dbReference type="PROSITE" id="PS00099">
    <property type="entry name" value="THIOLASE_3"/>
    <property type="match status" value="1"/>
</dbReference>
<reference evidence="13" key="1">
    <citation type="journal article" date="2019" name="Int. J. Syst. Evol. Microbiol.">
        <title>The Global Catalogue of Microorganisms (GCM) 10K type strain sequencing project: providing services to taxonomists for standard genome sequencing and annotation.</title>
        <authorList>
            <consortium name="The Broad Institute Genomics Platform"/>
            <consortium name="The Broad Institute Genome Sequencing Center for Infectious Disease"/>
            <person name="Wu L."/>
            <person name="Ma J."/>
        </authorList>
    </citation>
    <scope>NUCLEOTIDE SEQUENCE [LARGE SCALE GENOMIC DNA]</scope>
    <source>
        <strain evidence="13">JCM 17217</strain>
    </source>
</reference>
<dbReference type="EMBL" id="BAABDI010000002">
    <property type="protein sequence ID" value="GAA3959953.1"/>
    <property type="molecule type" value="Genomic_DNA"/>
</dbReference>
<organism evidence="12 13">
    <name type="scientific">Hymenobacter antarcticus</name>
    <dbReference type="NCBI Taxonomy" id="486270"/>
    <lineage>
        <taxon>Bacteria</taxon>
        <taxon>Pseudomonadati</taxon>
        <taxon>Bacteroidota</taxon>
        <taxon>Cytophagia</taxon>
        <taxon>Cytophagales</taxon>
        <taxon>Hymenobacteraceae</taxon>
        <taxon>Hymenobacter</taxon>
    </lineage>
</organism>
<dbReference type="Proteomes" id="UP001501556">
    <property type="component" value="Unassembled WGS sequence"/>
</dbReference>
<dbReference type="SUPFAM" id="SSF53901">
    <property type="entry name" value="Thiolase-like"/>
    <property type="match status" value="2"/>
</dbReference>
<keyword evidence="7" id="KW-0630">Potassium</keyword>
<evidence type="ECO:0000256" key="5">
    <source>
        <dbReference type="ARBA" id="ARBA00022723"/>
    </source>
</evidence>
<keyword evidence="6" id="KW-0809">Transit peptide</keyword>
<dbReference type="InterPro" id="IPR020610">
    <property type="entry name" value="Thiolase_AS"/>
</dbReference>
<protein>
    <recommendedName>
        <fullName evidence="3">acetyl-CoA C-acetyltransferase</fullName>
        <ecNumber evidence="3">2.3.1.9</ecNumber>
    </recommendedName>
</protein>
<feature type="domain" description="Thiolase N-terminal" evidence="10">
    <location>
        <begin position="6"/>
        <end position="264"/>
    </location>
</feature>
<dbReference type="PANTHER" id="PTHR18919:SF156">
    <property type="entry name" value="ACETYL-COA ACETYLTRANSFERASE, MITOCHONDRIAL"/>
    <property type="match status" value="1"/>
</dbReference>
<keyword evidence="8 9" id="KW-0012">Acyltransferase</keyword>
<evidence type="ECO:0000256" key="2">
    <source>
        <dbReference type="ARBA" id="ARBA00011881"/>
    </source>
</evidence>
<evidence type="ECO:0000259" key="11">
    <source>
        <dbReference type="Pfam" id="PF02803"/>
    </source>
</evidence>
<dbReference type="InterPro" id="IPR020613">
    <property type="entry name" value="Thiolase_CS"/>
</dbReference>
<keyword evidence="4 9" id="KW-0808">Transferase</keyword>
<keyword evidence="5" id="KW-0479">Metal-binding</keyword>
<keyword evidence="13" id="KW-1185">Reference proteome</keyword>
<evidence type="ECO:0000259" key="10">
    <source>
        <dbReference type="Pfam" id="PF00108"/>
    </source>
</evidence>
<evidence type="ECO:0000256" key="9">
    <source>
        <dbReference type="RuleBase" id="RU003557"/>
    </source>
</evidence>
<dbReference type="InterPro" id="IPR020615">
    <property type="entry name" value="Thiolase_acyl_enz_int_AS"/>
</dbReference>
<dbReference type="InterPro" id="IPR020617">
    <property type="entry name" value="Thiolase_C"/>
</dbReference>
<dbReference type="Gene3D" id="3.40.47.10">
    <property type="match status" value="1"/>
</dbReference>
<name>A0ABP7P7L8_9BACT</name>
<feature type="domain" description="Thiolase C-terminal" evidence="11">
    <location>
        <begin position="272"/>
        <end position="392"/>
    </location>
</feature>
<gene>
    <name evidence="12" type="ORF">GCM10022407_03720</name>
</gene>
<dbReference type="CDD" id="cd00751">
    <property type="entry name" value="thiolase"/>
    <property type="match status" value="1"/>
</dbReference>
<dbReference type="PROSITE" id="PS00737">
    <property type="entry name" value="THIOLASE_2"/>
    <property type="match status" value="1"/>
</dbReference>
<evidence type="ECO:0000256" key="8">
    <source>
        <dbReference type="ARBA" id="ARBA00023315"/>
    </source>
</evidence>
<comment type="similarity">
    <text evidence="1 9">Belongs to the thiolase-like superfamily. Thiolase family.</text>
</comment>
<dbReference type="Pfam" id="PF00108">
    <property type="entry name" value="Thiolase_N"/>
    <property type="match status" value="1"/>
</dbReference>
<evidence type="ECO:0000313" key="13">
    <source>
        <dbReference type="Proteomes" id="UP001501556"/>
    </source>
</evidence>
<dbReference type="NCBIfam" id="TIGR01930">
    <property type="entry name" value="AcCoA-C-Actrans"/>
    <property type="match status" value="1"/>
</dbReference>
<dbReference type="Pfam" id="PF02803">
    <property type="entry name" value="Thiolase_C"/>
    <property type="match status" value="1"/>
</dbReference>
<comment type="caution">
    <text evidence="12">The sequence shown here is derived from an EMBL/GenBank/DDBJ whole genome shotgun (WGS) entry which is preliminary data.</text>
</comment>
<evidence type="ECO:0000256" key="4">
    <source>
        <dbReference type="ARBA" id="ARBA00022679"/>
    </source>
</evidence>
<evidence type="ECO:0000256" key="3">
    <source>
        <dbReference type="ARBA" id="ARBA00012705"/>
    </source>
</evidence>
<dbReference type="InterPro" id="IPR002155">
    <property type="entry name" value="Thiolase"/>
</dbReference>
<dbReference type="InterPro" id="IPR020616">
    <property type="entry name" value="Thiolase_N"/>
</dbReference>
<comment type="subunit">
    <text evidence="2">Homotetramer.</text>
</comment>
<dbReference type="PANTHER" id="PTHR18919">
    <property type="entry name" value="ACETYL-COA C-ACYLTRANSFERASE"/>
    <property type="match status" value="1"/>
</dbReference>
<evidence type="ECO:0000256" key="7">
    <source>
        <dbReference type="ARBA" id="ARBA00022958"/>
    </source>
</evidence>
<dbReference type="PROSITE" id="PS00098">
    <property type="entry name" value="THIOLASE_1"/>
    <property type="match status" value="1"/>
</dbReference>
<dbReference type="RefSeq" id="WP_345120366.1">
    <property type="nucleotide sequence ID" value="NZ_BAABDI010000002.1"/>
</dbReference>
<evidence type="ECO:0000256" key="6">
    <source>
        <dbReference type="ARBA" id="ARBA00022946"/>
    </source>
</evidence>